<keyword evidence="2" id="KW-1185">Reference proteome</keyword>
<accession>A0ABT6FP45</accession>
<dbReference type="Proteomes" id="UP001153642">
    <property type="component" value="Unassembled WGS sequence"/>
</dbReference>
<organism evidence="1 2">
    <name type="scientific">Galbibacter pacificus</name>
    <dbReference type="NCBI Taxonomy" id="2996052"/>
    <lineage>
        <taxon>Bacteria</taxon>
        <taxon>Pseudomonadati</taxon>
        <taxon>Bacteroidota</taxon>
        <taxon>Flavobacteriia</taxon>
        <taxon>Flavobacteriales</taxon>
        <taxon>Flavobacteriaceae</taxon>
        <taxon>Galbibacter</taxon>
    </lineage>
</organism>
<evidence type="ECO:0000313" key="2">
    <source>
        <dbReference type="Proteomes" id="UP001153642"/>
    </source>
</evidence>
<sequence length="59" mass="6829">MIRLLYYMLLLLFNLLGGKLQQKEKPMAVQKEKITSVSRAVCISEKIKKEKLSLTLNSF</sequence>
<reference evidence="1" key="1">
    <citation type="submission" date="2022-11" db="EMBL/GenBank/DDBJ databases">
        <title>High-quality draft genome sequence of Galbibacter sp. strain CMA-7.</title>
        <authorList>
            <person name="Wei L."/>
            <person name="Dong C."/>
            <person name="Shao Z."/>
        </authorList>
    </citation>
    <scope>NUCLEOTIDE SEQUENCE</scope>
    <source>
        <strain evidence="1">CMA-7</strain>
    </source>
</reference>
<dbReference type="RefSeq" id="WP_277898772.1">
    <property type="nucleotide sequence ID" value="NZ_JAPMUA010000001.1"/>
</dbReference>
<protein>
    <submittedName>
        <fullName evidence="1">Uncharacterized protein</fullName>
    </submittedName>
</protein>
<comment type="caution">
    <text evidence="1">The sequence shown here is derived from an EMBL/GenBank/DDBJ whole genome shotgun (WGS) entry which is preliminary data.</text>
</comment>
<name>A0ABT6FP45_9FLAO</name>
<evidence type="ECO:0000313" key="1">
    <source>
        <dbReference type="EMBL" id="MDG3585042.1"/>
    </source>
</evidence>
<dbReference type="EMBL" id="JAPMUA010000001">
    <property type="protein sequence ID" value="MDG3585042.1"/>
    <property type="molecule type" value="Genomic_DNA"/>
</dbReference>
<proteinExistence type="predicted"/>
<gene>
    <name evidence="1" type="ORF">OSR52_04105</name>
</gene>